<reference evidence="7" key="1">
    <citation type="submission" date="2020-09" db="EMBL/GenBank/DDBJ databases">
        <authorList>
            <person name="Kikuchi T."/>
        </authorList>
    </citation>
    <scope>NUCLEOTIDE SEQUENCE</scope>
    <source>
        <strain evidence="7">SH1</strain>
    </source>
</reference>
<protein>
    <recommendedName>
        <fullName evidence="5">Glutamyl-tRNA(Gln) amidotransferase subunit A, mitochondrial</fullName>
        <shortName evidence="5">Glu-AdT subunit A</shortName>
        <ecNumber evidence="5">6.3.5.7</ecNumber>
    </recommendedName>
</protein>
<dbReference type="InterPro" id="IPR004412">
    <property type="entry name" value="GatA"/>
</dbReference>
<keyword evidence="1 5" id="KW-0436">Ligase</keyword>
<sequence length="452" mass="49663">MTSNIVKAVENATKNREFRALITETFDLAKSQADEHVKNGVKPFSVVIKDNFAVENVRMTCASKMLENYIAPYTSTIASRLFAQGGCLIGKANMDEFGMGSASINSHFGAVKNPLGEICNDKEFRVAGGSSGGSAVAICLEMADVSIGSDTGGSTRNPASFCGVFGFKPSYGLMSRHGLVPLCNAFDTPSFFTHSAVDAMKYFEMCLGKDENDLTTLDLPSESADDEVESLKNIKIGIPKEFHNDYISQDALKAWQETIEKLKTASCQVKEVSLPHSPYSLGCYHIMTATDVQSNMARYQSVFYGHKGQGNSYQEVISDSRTEGFAEVVRRRIFAGNYFNLKQNRGDYFLQAAKVRRLLQKDFESAFTHVDALLVPSTSHSAPLYSEYLKKSLAEKRKDDFFTQSANLCGLPAISVPFGQCSNGLPIGMQLIAGYLKDRKCLKLGKLLHDIK</sequence>
<comment type="subunit">
    <text evidence="5">Subunit of the heterotrimeric GatCAB amidotransferase (AdT) complex, composed of A, B and C subunits.</text>
</comment>
<evidence type="ECO:0000313" key="8">
    <source>
        <dbReference type="Proteomes" id="UP000614601"/>
    </source>
</evidence>
<organism evidence="7 8">
    <name type="scientific">Bursaphelenchus okinawaensis</name>
    <dbReference type="NCBI Taxonomy" id="465554"/>
    <lineage>
        <taxon>Eukaryota</taxon>
        <taxon>Metazoa</taxon>
        <taxon>Ecdysozoa</taxon>
        <taxon>Nematoda</taxon>
        <taxon>Chromadorea</taxon>
        <taxon>Rhabditida</taxon>
        <taxon>Tylenchina</taxon>
        <taxon>Tylenchomorpha</taxon>
        <taxon>Aphelenchoidea</taxon>
        <taxon>Aphelenchoididae</taxon>
        <taxon>Bursaphelenchus</taxon>
    </lineage>
</organism>
<dbReference type="Proteomes" id="UP000614601">
    <property type="component" value="Unassembled WGS sequence"/>
</dbReference>
<evidence type="ECO:0000256" key="4">
    <source>
        <dbReference type="ARBA" id="ARBA00022917"/>
    </source>
</evidence>
<dbReference type="Proteomes" id="UP000783686">
    <property type="component" value="Unassembled WGS sequence"/>
</dbReference>
<dbReference type="SUPFAM" id="SSF75304">
    <property type="entry name" value="Amidase signature (AS) enzymes"/>
    <property type="match status" value="1"/>
</dbReference>
<accession>A0A811KS38</accession>
<dbReference type="GO" id="GO:0030956">
    <property type="term" value="C:glutamyl-tRNA(Gln) amidotransferase complex"/>
    <property type="evidence" value="ECO:0007669"/>
    <property type="project" value="UniProtKB-UniRule"/>
</dbReference>
<dbReference type="PANTHER" id="PTHR11895:SF7">
    <property type="entry name" value="GLUTAMYL-TRNA(GLN) AMIDOTRANSFERASE SUBUNIT A, MITOCHONDRIAL"/>
    <property type="match status" value="1"/>
</dbReference>
<keyword evidence="2 5" id="KW-0547">Nucleotide-binding</keyword>
<dbReference type="HAMAP" id="MF_00120">
    <property type="entry name" value="GatA"/>
    <property type="match status" value="1"/>
</dbReference>
<dbReference type="InterPro" id="IPR036928">
    <property type="entry name" value="AS_sf"/>
</dbReference>
<dbReference type="GO" id="GO:0032543">
    <property type="term" value="P:mitochondrial translation"/>
    <property type="evidence" value="ECO:0007669"/>
    <property type="project" value="UniProtKB-UniRule"/>
</dbReference>
<feature type="active site" description="Charge relay system" evidence="5">
    <location>
        <position position="49"/>
    </location>
</feature>
<comment type="subcellular location">
    <subcellularLocation>
        <location evidence="5">Mitochondrion</location>
    </subcellularLocation>
</comment>
<dbReference type="InterPro" id="IPR023631">
    <property type="entry name" value="Amidase_dom"/>
</dbReference>
<comment type="caution">
    <text evidence="7">The sequence shown here is derived from an EMBL/GenBank/DDBJ whole genome shotgun (WGS) entry which is preliminary data.</text>
</comment>
<keyword evidence="5" id="KW-0496">Mitochondrion</keyword>
<dbReference type="GO" id="GO:0005524">
    <property type="term" value="F:ATP binding"/>
    <property type="evidence" value="ECO:0007669"/>
    <property type="project" value="UniProtKB-KW"/>
</dbReference>
<dbReference type="EC" id="6.3.5.7" evidence="5"/>
<dbReference type="OrthoDB" id="421993at2759"/>
<name>A0A811KS38_9BILA</name>
<dbReference type="GO" id="GO:0005739">
    <property type="term" value="C:mitochondrion"/>
    <property type="evidence" value="ECO:0007669"/>
    <property type="project" value="UniProtKB-SubCell"/>
</dbReference>
<evidence type="ECO:0000313" key="7">
    <source>
        <dbReference type="EMBL" id="CAD5218279.1"/>
    </source>
</evidence>
<dbReference type="EMBL" id="CAJFDH010000004">
    <property type="protein sequence ID" value="CAD5218279.1"/>
    <property type="molecule type" value="Genomic_DNA"/>
</dbReference>
<feature type="active site" description="Acyl-ester intermediate" evidence="5">
    <location>
        <position position="154"/>
    </location>
</feature>
<evidence type="ECO:0000256" key="1">
    <source>
        <dbReference type="ARBA" id="ARBA00022598"/>
    </source>
</evidence>
<proteinExistence type="inferred from homology"/>
<feature type="active site" description="Charge relay system" evidence="5">
    <location>
        <position position="130"/>
    </location>
</feature>
<evidence type="ECO:0000256" key="2">
    <source>
        <dbReference type="ARBA" id="ARBA00022741"/>
    </source>
</evidence>
<comment type="function">
    <text evidence="5">Allows the formation of correctly charged Gln-tRNA(Gln) through the transamidation of misacylated Glu-tRNA(Gln) in the mitochondria. The reaction takes place in the presence of glutamine and ATP through an activated gamma-phospho-Glu-tRNA(Gln).</text>
</comment>
<keyword evidence="4 5" id="KW-0648">Protein biosynthesis</keyword>
<comment type="catalytic activity">
    <reaction evidence="5">
        <text>L-glutamyl-tRNA(Gln) + L-glutamine + ATP + H2O = L-glutaminyl-tRNA(Gln) + L-glutamate + ADP + phosphate + H(+)</text>
        <dbReference type="Rhea" id="RHEA:17521"/>
        <dbReference type="Rhea" id="RHEA-COMP:9681"/>
        <dbReference type="Rhea" id="RHEA-COMP:9684"/>
        <dbReference type="ChEBI" id="CHEBI:15377"/>
        <dbReference type="ChEBI" id="CHEBI:15378"/>
        <dbReference type="ChEBI" id="CHEBI:29985"/>
        <dbReference type="ChEBI" id="CHEBI:30616"/>
        <dbReference type="ChEBI" id="CHEBI:43474"/>
        <dbReference type="ChEBI" id="CHEBI:58359"/>
        <dbReference type="ChEBI" id="CHEBI:78520"/>
        <dbReference type="ChEBI" id="CHEBI:78521"/>
        <dbReference type="ChEBI" id="CHEBI:456216"/>
        <dbReference type="EC" id="6.3.5.7"/>
    </reaction>
</comment>
<dbReference type="Gene3D" id="3.90.1300.10">
    <property type="entry name" value="Amidase signature (AS) domain"/>
    <property type="match status" value="1"/>
</dbReference>
<evidence type="ECO:0000256" key="3">
    <source>
        <dbReference type="ARBA" id="ARBA00022840"/>
    </source>
</evidence>
<dbReference type="GO" id="GO:0050567">
    <property type="term" value="F:glutaminyl-tRNA synthase (glutamine-hydrolyzing) activity"/>
    <property type="evidence" value="ECO:0007669"/>
    <property type="project" value="UniProtKB-UniRule"/>
</dbReference>
<comment type="similarity">
    <text evidence="5">Belongs to the amidase family. GatA subfamily.</text>
</comment>
<keyword evidence="3 5" id="KW-0067">ATP-binding</keyword>
<evidence type="ECO:0000259" key="6">
    <source>
        <dbReference type="Pfam" id="PF01425"/>
    </source>
</evidence>
<evidence type="ECO:0000256" key="5">
    <source>
        <dbReference type="HAMAP-Rule" id="MF_03150"/>
    </source>
</evidence>
<dbReference type="InterPro" id="IPR000120">
    <property type="entry name" value="Amidase"/>
</dbReference>
<dbReference type="EMBL" id="CAJFCW020000004">
    <property type="protein sequence ID" value="CAG9109843.1"/>
    <property type="molecule type" value="Genomic_DNA"/>
</dbReference>
<dbReference type="GO" id="GO:0070681">
    <property type="term" value="P:glutaminyl-tRNAGln biosynthesis via transamidation"/>
    <property type="evidence" value="ECO:0007669"/>
    <property type="project" value="UniProtKB-UniRule"/>
</dbReference>
<dbReference type="AlphaFoldDB" id="A0A811KS38"/>
<keyword evidence="8" id="KW-1185">Reference proteome</keyword>
<gene>
    <name evidence="7" type="ORF">BOKJ2_LOCUS7489</name>
</gene>
<dbReference type="PANTHER" id="PTHR11895">
    <property type="entry name" value="TRANSAMIDASE"/>
    <property type="match status" value="1"/>
</dbReference>
<dbReference type="Pfam" id="PF01425">
    <property type="entry name" value="Amidase"/>
    <property type="match status" value="1"/>
</dbReference>
<feature type="domain" description="Amidase" evidence="6">
    <location>
        <begin position="15"/>
        <end position="442"/>
    </location>
</feature>